<name>A0A6J7PB73_9ZZZZ</name>
<dbReference type="InterPro" id="IPR051599">
    <property type="entry name" value="Cell_Envelope_Assoc"/>
</dbReference>
<sequence>MLFILRKIISSILLATFVLLAFATGRVWYTANHVAPVKSDAIVVLGAAQFDGRPSDVLRARLQEAARIYKNGFALRVITVGANLPGDRTTEAAAGKAWLMENKVKNVISIEKGHDTLESTKAYASYLKLNNFTSAILVTDPYHCLRAMTMAHDRGISATCSPVKRGPNSLNQSGVRYLVRETGAYLAYVTLGRHGIFISDRTVATAH</sequence>
<feature type="domain" description="DUF218" evidence="1">
    <location>
        <begin position="40"/>
        <end position="182"/>
    </location>
</feature>
<protein>
    <submittedName>
        <fullName evidence="2">Unannotated protein</fullName>
    </submittedName>
</protein>
<organism evidence="2">
    <name type="scientific">freshwater metagenome</name>
    <dbReference type="NCBI Taxonomy" id="449393"/>
    <lineage>
        <taxon>unclassified sequences</taxon>
        <taxon>metagenomes</taxon>
        <taxon>ecological metagenomes</taxon>
    </lineage>
</organism>
<dbReference type="PANTHER" id="PTHR30336:SF20">
    <property type="entry name" value="DUF218 DOMAIN-CONTAINING PROTEIN"/>
    <property type="match status" value="1"/>
</dbReference>
<dbReference type="CDD" id="cd06259">
    <property type="entry name" value="YdcF-like"/>
    <property type="match status" value="1"/>
</dbReference>
<dbReference type="AlphaFoldDB" id="A0A6J7PB73"/>
<reference evidence="2" key="1">
    <citation type="submission" date="2020-05" db="EMBL/GenBank/DDBJ databases">
        <authorList>
            <person name="Chiriac C."/>
            <person name="Salcher M."/>
            <person name="Ghai R."/>
            <person name="Kavagutti S V."/>
        </authorList>
    </citation>
    <scope>NUCLEOTIDE SEQUENCE</scope>
</reference>
<proteinExistence type="predicted"/>
<dbReference type="InterPro" id="IPR003848">
    <property type="entry name" value="DUF218"/>
</dbReference>
<dbReference type="GO" id="GO:0005886">
    <property type="term" value="C:plasma membrane"/>
    <property type="evidence" value="ECO:0007669"/>
    <property type="project" value="TreeGrafter"/>
</dbReference>
<evidence type="ECO:0000313" key="2">
    <source>
        <dbReference type="EMBL" id="CAB5002810.1"/>
    </source>
</evidence>
<dbReference type="EMBL" id="CAFBPB010000054">
    <property type="protein sequence ID" value="CAB5002810.1"/>
    <property type="molecule type" value="Genomic_DNA"/>
</dbReference>
<dbReference type="Pfam" id="PF02698">
    <property type="entry name" value="DUF218"/>
    <property type="match status" value="1"/>
</dbReference>
<evidence type="ECO:0000259" key="1">
    <source>
        <dbReference type="Pfam" id="PF02698"/>
    </source>
</evidence>
<accession>A0A6J7PB73</accession>
<dbReference type="PANTHER" id="PTHR30336">
    <property type="entry name" value="INNER MEMBRANE PROTEIN, PROBABLE PERMEASE"/>
    <property type="match status" value="1"/>
</dbReference>
<gene>
    <name evidence="2" type="ORF">UFOPK4049_00551</name>
</gene>